<evidence type="ECO:0008006" key="3">
    <source>
        <dbReference type="Google" id="ProtNLM"/>
    </source>
</evidence>
<keyword evidence="2" id="KW-1185">Reference proteome</keyword>
<dbReference type="RefSeq" id="WP_073130780.1">
    <property type="nucleotide sequence ID" value="NZ_FQZF01000002.1"/>
</dbReference>
<dbReference type="Proteomes" id="UP000184387">
    <property type="component" value="Unassembled WGS sequence"/>
</dbReference>
<dbReference type="SUPFAM" id="SSF53474">
    <property type="entry name" value="alpha/beta-Hydrolases"/>
    <property type="match status" value="1"/>
</dbReference>
<reference evidence="1 2" key="1">
    <citation type="submission" date="2016-11" db="EMBL/GenBank/DDBJ databases">
        <authorList>
            <person name="Jaros S."/>
            <person name="Januszkiewicz K."/>
            <person name="Wedrychowicz H."/>
        </authorList>
    </citation>
    <scope>NUCLEOTIDE SEQUENCE [LARGE SCALE GENOMIC DNA]</scope>
    <source>
        <strain evidence="1 2">DSM 14916</strain>
    </source>
</reference>
<dbReference type="InterPro" id="IPR029058">
    <property type="entry name" value="AB_hydrolase_fold"/>
</dbReference>
<gene>
    <name evidence="1" type="ORF">SAMN02745194_00368</name>
</gene>
<sequence>MTDPQTLNDDVLQELERGSVEKATSLLDQGLKKWPGSLRLKLTRSDVLIRAGAREEAAEHLAALLDREEAARWAGPRLLTLVKEQPLPAEVAGRLVKPVAAGALEERVKTQLLDALLAGRDAETRVAWLEPVARGAGLFRLEWLLAVALTESCRLEEAVALLEESRLAGRGTARSLLLEAELRAAGGHPEAALDILRDVTRDHPELPDGFRRRIAIARRACRFDECAAVLEEALGKWPGDWSFPYLMNRVPLAPAALSRLFPMLEAAAAAPGRTERFAFQYALAALHAVRLEEAVKVLGSGFAEPTVAYMAGPVAAALAARDPEAWRAGSRLVDDRTRDVLVTRAEGAEATFVLTTGMAFGYLPLPLIDTLFAEQRVNVIYLRDFRNLAYLRGVTSLGPDEASTIAALRGLIGELGARRLVVVGASLGGYSSLRYGALLGADAAVSFSGRTTLEDGLAEARPTIWNPAFFVRQMWLAQGELPRDLVPVLAGAPEMEVLHIHSAGAAEDVAQAQRIAQLPNVRLHAVPGVSDHYAVDHMIGDGSFGALIAALRDGRRWEA</sequence>
<dbReference type="SUPFAM" id="SSF48452">
    <property type="entry name" value="TPR-like"/>
    <property type="match status" value="1"/>
</dbReference>
<dbReference type="AlphaFoldDB" id="A0A1M6B5F0"/>
<accession>A0A1M6B5F0</accession>
<evidence type="ECO:0000313" key="2">
    <source>
        <dbReference type="Proteomes" id="UP000184387"/>
    </source>
</evidence>
<dbReference type="EMBL" id="FQZF01000002">
    <property type="protein sequence ID" value="SHI43946.1"/>
    <property type="molecule type" value="Genomic_DNA"/>
</dbReference>
<dbReference type="InterPro" id="IPR011990">
    <property type="entry name" value="TPR-like_helical_dom_sf"/>
</dbReference>
<evidence type="ECO:0000313" key="1">
    <source>
        <dbReference type="EMBL" id="SHI43946.1"/>
    </source>
</evidence>
<organism evidence="1 2">
    <name type="scientific">Muricoccus roseus</name>
    <dbReference type="NCBI Taxonomy" id="198092"/>
    <lineage>
        <taxon>Bacteria</taxon>
        <taxon>Pseudomonadati</taxon>
        <taxon>Pseudomonadota</taxon>
        <taxon>Alphaproteobacteria</taxon>
        <taxon>Acetobacterales</taxon>
        <taxon>Roseomonadaceae</taxon>
        <taxon>Muricoccus</taxon>
    </lineage>
</organism>
<dbReference type="STRING" id="198092.SAMN02745194_00368"/>
<dbReference type="Gene3D" id="3.40.50.1820">
    <property type="entry name" value="alpha/beta hydrolase"/>
    <property type="match status" value="1"/>
</dbReference>
<dbReference type="OrthoDB" id="7460397at2"/>
<name>A0A1M6B5F0_9PROT</name>
<protein>
    <recommendedName>
        <fullName evidence="3">Tetratricopeptide repeat-containing protein</fullName>
    </recommendedName>
</protein>
<dbReference type="Gene3D" id="1.25.40.10">
    <property type="entry name" value="Tetratricopeptide repeat domain"/>
    <property type="match status" value="1"/>
</dbReference>
<proteinExistence type="predicted"/>